<protein>
    <submittedName>
        <fullName evidence="7">Membrane protein mosC</fullName>
    </submittedName>
</protein>
<proteinExistence type="predicted"/>
<evidence type="ECO:0000256" key="4">
    <source>
        <dbReference type="ARBA" id="ARBA00023136"/>
    </source>
</evidence>
<dbReference type="RefSeq" id="WP_035287051.1">
    <property type="nucleotide sequence ID" value="NZ_AYXG01000197.1"/>
</dbReference>
<dbReference type="PANTHER" id="PTHR23514:SF13">
    <property type="entry name" value="INNER MEMBRANE PROTEIN YBJJ"/>
    <property type="match status" value="1"/>
</dbReference>
<keyword evidence="2 5" id="KW-0812">Transmembrane</keyword>
<dbReference type="CDD" id="cd17393">
    <property type="entry name" value="MFS_MosC_like"/>
    <property type="match status" value="1"/>
</dbReference>
<sequence>MSADPPTLPRAARAATWGFFGLNGFVLGAWVVHIPVVEHDTGISHSTLGALLLVFGGAAFAGMQVTGPLADRFGHRVVVPAAAALLCVAVLGPGLAGGPWALGAALVAFGLGNGALDVAMNAHAVEVERAYGRPVMSAFHAVFSIGGAAAAGLGALVLGRVPTELTLGCVGAAGLLTAAVSARFLLPGRPAAEAAADTGGTTTRAPRRLVWLLGGLAFALMLSEGVAYDWAAVHLRDVVDTPPGIAALAYGAFSVAMTVGRFTADAVAARFGAVRVVRYGAALAAVGLAGAALSPWVVPAIAGWAVFGVGLSGCVPQLFTAAGNLDPRSSGALLARVVGLGYLGLLAGPAVIGGLTHWVALNTAFALPVALCVVGAVGARVLRPAAGAAGAPGTTTAGTARP</sequence>
<evidence type="ECO:0000256" key="3">
    <source>
        <dbReference type="ARBA" id="ARBA00022989"/>
    </source>
</evidence>
<comment type="caution">
    <text evidence="7">The sequence shown here is derived from an EMBL/GenBank/DDBJ whole genome shotgun (WGS) entry which is preliminary data.</text>
</comment>
<feature type="transmembrane region" description="Helical" evidence="5">
    <location>
        <begin position="165"/>
        <end position="186"/>
    </location>
</feature>
<organism evidence="7 8">
    <name type="scientific">Actinokineospora spheciospongiae</name>
    <dbReference type="NCBI Taxonomy" id="909613"/>
    <lineage>
        <taxon>Bacteria</taxon>
        <taxon>Bacillati</taxon>
        <taxon>Actinomycetota</taxon>
        <taxon>Actinomycetes</taxon>
        <taxon>Pseudonocardiales</taxon>
        <taxon>Pseudonocardiaceae</taxon>
        <taxon>Actinokineospora</taxon>
    </lineage>
</organism>
<evidence type="ECO:0000313" key="8">
    <source>
        <dbReference type="Proteomes" id="UP000019277"/>
    </source>
</evidence>
<dbReference type="GO" id="GO:0022857">
    <property type="term" value="F:transmembrane transporter activity"/>
    <property type="evidence" value="ECO:0007669"/>
    <property type="project" value="InterPro"/>
</dbReference>
<dbReference type="OrthoDB" id="151222at2"/>
<evidence type="ECO:0000259" key="6">
    <source>
        <dbReference type="PROSITE" id="PS50850"/>
    </source>
</evidence>
<evidence type="ECO:0000256" key="2">
    <source>
        <dbReference type="ARBA" id="ARBA00022692"/>
    </source>
</evidence>
<dbReference type="eggNOG" id="COG2223">
    <property type="taxonomic scope" value="Bacteria"/>
</dbReference>
<dbReference type="GO" id="GO:0005886">
    <property type="term" value="C:plasma membrane"/>
    <property type="evidence" value="ECO:0007669"/>
    <property type="project" value="UniProtKB-SubCell"/>
</dbReference>
<dbReference type="PROSITE" id="PS50850">
    <property type="entry name" value="MFS"/>
    <property type="match status" value="1"/>
</dbReference>
<feature type="transmembrane region" description="Helical" evidence="5">
    <location>
        <begin position="137"/>
        <end position="159"/>
    </location>
</feature>
<name>W7IFG1_9PSEU</name>
<dbReference type="PANTHER" id="PTHR23514">
    <property type="entry name" value="BYPASS OF STOP CODON PROTEIN 6"/>
    <property type="match status" value="1"/>
</dbReference>
<evidence type="ECO:0000256" key="5">
    <source>
        <dbReference type="SAM" id="Phobius"/>
    </source>
</evidence>
<reference evidence="7 8" key="1">
    <citation type="journal article" date="2014" name="Genome Announc.">
        <title>Draft Genome Sequence of the Antitrypanosomally Active Sponge-Associated Bacterium Actinokineospora sp. Strain EG49.</title>
        <authorList>
            <person name="Harjes J."/>
            <person name="Ryu T."/>
            <person name="Abdelmohsen U.R."/>
            <person name="Moitinho-Silva L."/>
            <person name="Horn H."/>
            <person name="Ravasi T."/>
            <person name="Hentschel U."/>
        </authorList>
    </citation>
    <scope>NUCLEOTIDE SEQUENCE [LARGE SCALE GENOMIC DNA]</scope>
    <source>
        <strain evidence="7 8">EG49</strain>
    </source>
</reference>
<feature type="domain" description="Major facilitator superfamily (MFS) profile" evidence="6">
    <location>
        <begin position="9"/>
        <end position="387"/>
    </location>
</feature>
<keyword evidence="3 5" id="KW-1133">Transmembrane helix</keyword>
<dbReference type="Pfam" id="PF07690">
    <property type="entry name" value="MFS_1"/>
    <property type="match status" value="1"/>
</dbReference>
<dbReference type="InterPro" id="IPR036259">
    <property type="entry name" value="MFS_trans_sf"/>
</dbReference>
<dbReference type="InterPro" id="IPR020846">
    <property type="entry name" value="MFS_dom"/>
</dbReference>
<feature type="transmembrane region" description="Helical" evidence="5">
    <location>
        <begin position="301"/>
        <end position="321"/>
    </location>
</feature>
<feature type="transmembrane region" description="Helical" evidence="5">
    <location>
        <begin position="209"/>
        <end position="233"/>
    </location>
</feature>
<dbReference type="InterPro" id="IPR051788">
    <property type="entry name" value="MFS_Transporter"/>
</dbReference>
<comment type="subcellular location">
    <subcellularLocation>
        <location evidence="1">Cell membrane</location>
        <topology evidence="1">Multi-pass membrane protein</topology>
    </subcellularLocation>
</comment>
<feature type="transmembrane region" description="Helical" evidence="5">
    <location>
        <begin position="358"/>
        <end position="379"/>
    </location>
</feature>
<evidence type="ECO:0000313" key="7">
    <source>
        <dbReference type="EMBL" id="EWC59600.1"/>
    </source>
</evidence>
<dbReference type="STRING" id="909613.UO65_5141"/>
<keyword evidence="4 5" id="KW-0472">Membrane</keyword>
<feature type="transmembrane region" description="Helical" evidence="5">
    <location>
        <begin position="43"/>
        <end position="65"/>
    </location>
</feature>
<dbReference type="SUPFAM" id="SSF103473">
    <property type="entry name" value="MFS general substrate transporter"/>
    <property type="match status" value="1"/>
</dbReference>
<dbReference type="PATRIC" id="fig|909613.9.peg.5138"/>
<feature type="transmembrane region" description="Helical" evidence="5">
    <location>
        <begin position="245"/>
        <end position="264"/>
    </location>
</feature>
<gene>
    <name evidence="7" type="ORF">UO65_5141</name>
</gene>
<feature type="transmembrane region" description="Helical" evidence="5">
    <location>
        <begin position="333"/>
        <end position="352"/>
    </location>
</feature>
<evidence type="ECO:0000256" key="1">
    <source>
        <dbReference type="ARBA" id="ARBA00004651"/>
    </source>
</evidence>
<dbReference type="Gene3D" id="1.20.1250.20">
    <property type="entry name" value="MFS general substrate transporter like domains"/>
    <property type="match status" value="2"/>
</dbReference>
<feature type="transmembrane region" description="Helical" evidence="5">
    <location>
        <begin position="12"/>
        <end position="31"/>
    </location>
</feature>
<dbReference type="Proteomes" id="UP000019277">
    <property type="component" value="Unassembled WGS sequence"/>
</dbReference>
<dbReference type="InterPro" id="IPR011701">
    <property type="entry name" value="MFS"/>
</dbReference>
<feature type="transmembrane region" description="Helical" evidence="5">
    <location>
        <begin position="276"/>
        <end position="295"/>
    </location>
</feature>
<feature type="transmembrane region" description="Helical" evidence="5">
    <location>
        <begin position="77"/>
        <end position="96"/>
    </location>
</feature>
<accession>W7IFG1</accession>
<dbReference type="AlphaFoldDB" id="W7IFG1"/>
<dbReference type="EMBL" id="AYXG01000197">
    <property type="protein sequence ID" value="EWC59600.1"/>
    <property type="molecule type" value="Genomic_DNA"/>
</dbReference>
<keyword evidence="8" id="KW-1185">Reference proteome</keyword>